<accession>A0ACC2I7A7</accession>
<reference evidence="1" key="1">
    <citation type="submission" date="2022-11" db="EMBL/GenBank/DDBJ databases">
        <title>Genome Sequence of Boeremia exigua.</title>
        <authorList>
            <person name="Buettner E."/>
        </authorList>
    </citation>
    <scope>NUCLEOTIDE SEQUENCE</scope>
    <source>
        <strain evidence="1">CU02</strain>
    </source>
</reference>
<comment type="caution">
    <text evidence="1">The sequence shown here is derived from an EMBL/GenBank/DDBJ whole genome shotgun (WGS) entry which is preliminary data.</text>
</comment>
<organism evidence="1 2">
    <name type="scientific">Boeremia exigua</name>
    <dbReference type="NCBI Taxonomy" id="749465"/>
    <lineage>
        <taxon>Eukaryota</taxon>
        <taxon>Fungi</taxon>
        <taxon>Dikarya</taxon>
        <taxon>Ascomycota</taxon>
        <taxon>Pezizomycotina</taxon>
        <taxon>Dothideomycetes</taxon>
        <taxon>Pleosporomycetidae</taxon>
        <taxon>Pleosporales</taxon>
        <taxon>Pleosporineae</taxon>
        <taxon>Didymellaceae</taxon>
        <taxon>Boeremia</taxon>
    </lineage>
</organism>
<evidence type="ECO:0000313" key="2">
    <source>
        <dbReference type="Proteomes" id="UP001153331"/>
    </source>
</evidence>
<evidence type="ECO:0000313" key="1">
    <source>
        <dbReference type="EMBL" id="KAJ8111028.1"/>
    </source>
</evidence>
<keyword evidence="2" id="KW-1185">Reference proteome</keyword>
<protein>
    <submittedName>
        <fullName evidence="1">Uncharacterized protein</fullName>
    </submittedName>
</protein>
<gene>
    <name evidence="1" type="ORF">OPT61_g6273</name>
</gene>
<dbReference type="EMBL" id="JAPHNI010000443">
    <property type="protein sequence ID" value="KAJ8111028.1"/>
    <property type="molecule type" value="Genomic_DNA"/>
</dbReference>
<name>A0ACC2I7A7_9PLEO</name>
<sequence>MTAAPDVTSSDIALVPTRDTALKPLARVPAQADGMVTVEIGPDRKKYCLHKALVTHHSEYFRKALHGPWVEAQEGVVKLDDVGANEFNVFVYWLYNQPLPTADDYLIWCCVFNDDDADFSKHMQLWVLAYALGDRLLAPAFRKAINNIIVSSRPMSGVTIATLMPVYSYAFANIPDNRPLLQFLVDDFCENWIEEFDTDSDVLHDLPPAFLARVLRRYSQKAHATTLCCHLEHADGSEQQNCGLAHMVYDEKRECGGFLKDC</sequence>
<dbReference type="Proteomes" id="UP001153331">
    <property type="component" value="Unassembled WGS sequence"/>
</dbReference>
<proteinExistence type="predicted"/>